<gene>
    <name evidence="4" type="ORF">P4G45_08770</name>
    <name evidence="5" type="ORF">P8936_09220</name>
</gene>
<dbReference type="AlphaFoldDB" id="A0AAU7D4T2"/>
<dbReference type="SMART" id="SM00530">
    <property type="entry name" value="HTH_XRE"/>
    <property type="match status" value="1"/>
</dbReference>
<dbReference type="Gene3D" id="2.60.120.10">
    <property type="entry name" value="Jelly Rolls"/>
    <property type="match status" value="1"/>
</dbReference>
<evidence type="ECO:0000256" key="1">
    <source>
        <dbReference type="ARBA" id="ARBA00023125"/>
    </source>
</evidence>
<sequence length="215" mass="24311">MKKQSNPRKKEKHSSRATDTTTVEESIRPYAIADKLRTLRLRRSMGLAQLAEHSGFSPAMLSRLENGRLVPTLPTLTRIALVFGVGLDYFFTDPRKRHVVAISRRDERRIFPSDPKGSSVPWSFESLDFRANERKLNGFLAHFHSLLHEKVTPHFHPGVELLYLIEGKLEMTIGVETFQLSAGDSIYFDSLQKHAYRSLVETPCTAVVITTGSST</sequence>
<dbReference type="Pfam" id="PF13560">
    <property type="entry name" value="HTH_31"/>
    <property type="match status" value="1"/>
</dbReference>
<keyword evidence="1" id="KW-0238">DNA-binding</keyword>
<reference evidence="5" key="1">
    <citation type="submission" date="2023-03" db="EMBL/GenBank/DDBJ databases">
        <title>Edaphobacter sp.</title>
        <authorList>
            <person name="Huber K.J."/>
            <person name="Papendorf J."/>
            <person name="Pilke C."/>
            <person name="Bunk B."/>
            <person name="Sproeer C."/>
            <person name="Pester M."/>
        </authorList>
    </citation>
    <scope>NUCLEOTIDE SEQUENCE</scope>
    <source>
        <strain evidence="4">DSM 109919</strain>
        <strain evidence="5">DSM 109920</strain>
    </source>
</reference>
<dbReference type="GO" id="GO:0003700">
    <property type="term" value="F:DNA-binding transcription factor activity"/>
    <property type="evidence" value="ECO:0007669"/>
    <property type="project" value="TreeGrafter"/>
</dbReference>
<dbReference type="KEGG" id="epl:P4G45_08770"/>
<dbReference type="InterPro" id="IPR001387">
    <property type="entry name" value="Cro/C1-type_HTH"/>
</dbReference>
<dbReference type="InterPro" id="IPR013096">
    <property type="entry name" value="Cupin_2"/>
</dbReference>
<accession>A0AAU7CTY2</accession>
<dbReference type="SUPFAM" id="SSF47413">
    <property type="entry name" value="lambda repressor-like DNA-binding domains"/>
    <property type="match status" value="1"/>
</dbReference>
<dbReference type="CDD" id="cd00093">
    <property type="entry name" value="HTH_XRE"/>
    <property type="match status" value="1"/>
</dbReference>
<evidence type="ECO:0000259" key="3">
    <source>
        <dbReference type="PROSITE" id="PS50943"/>
    </source>
</evidence>
<dbReference type="RefSeq" id="WP_348266101.1">
    <property type="nucleotide sequence ID" value="NZ_CP121194.1"/>
</dbReference>
<name>A0AAU7D4T2_9BACT</name>
<dbReference type="Gene3D" id="1.10.260.40">
    <property type="entry name" value="lambda repressor-like DNA-binding domains"/>
    <property type="match status" value="1"/>
</dbReference>
<organism evidence="5">
    <name type="scientific">Edaphobacter paludis</name>
    <dbReference type="NCBI Taxonomy" id="3035702"/>
    <lineage>
        <taxon>Bacteria</taxon>
        <taxon>Pseudomonadati</taxon>
        <taxon>Acidobacteriota</taxon>
        <taxon>Terriglobia</taxon>
        <taxon>Terriglobales</taxon>
        <taxon>Acidobacteriaceae</taxon>
        <taxon>Edaphobacter</taxon>
    </lineage>
</organism>
<dbReference type="SUPFAM" id="SSF51182">
    <property type="entry name" value="RmlC-like cupins"/>
    <property type="match status" value="1"/>
</dbReference>
<proteinExistence type="predicted"/>
<dbReference type="PANTHER" id="PTHR46797">
    <property type="entry name" value="HTH-TYPE TRANSCRIPTIONAL REGULATOR"/>
    <property type="match status" value="1"/>
</dbReference>
<dbReference type="CDD" id="cd02209">
    <property type="entry name" value="cupin_XRE_C"/>
    <property type="match status" value="1"/>
</dbReference>
<dbReference type="EMBL" id="CP121195">
    <property type="protein sequence ID" value="XBH11896.1"/>
    <property type="molecule type" value="Genomic_DNA"/>
</dbReference>
<dbReference type="PANTHER" id="PTHR46797:SF19">
    <property type="entry name" value="BLL2473 PROTEIN"/>
    <property type="match status" value="1"/>
</dbReference>
<evidence type="ECO:0000256" key="2">
    <source>
        <dbReference type="SAM" id="MobiDB-lite"/>
    </source>
</evidence>
<evidence type="ECO:0000313" key="4">
    <source>
        <dbReference type="EMBL" id="XBH08592.1"/>
    </source>
</evidence>
<feature type="compositionally biased region" description="Basic residues" evidence="2">
    <location>
        <begin position="1"/>
        <end position="15"/>
    </location>
</feature>
<feature type="region of interest" description="Disordered" evidence="2">
    <location>
        <begin position="1"/>
        <end position="22"/>
    </location>
</feature>
<dbReference type="InterPro" id="IPR010982">
    <property type="entry name" value="Lambda_DNA-bd_dom_sf"/>
</dbReference>
<protein>
    <submittedName>
        <fullName evidence="5">XRE family transcriptional regulator</fullName>
    </submittedName>
</protein>
<accession>A0AAU7D4T2</accession>
<dbReference type="InterPro" id="IPR014710">
    <property type="entry name" value="RmlC-like_jellyroll"/>
</dbReference>
<dbReference type="PROSITE" id="PS50943">
    <property type="entry name" value="HTH_CROC1"/>
    <property type="match status" value="1"/>
</dbReference>
<feature type="domain" description="HTH cro/C1-type" evidence="3">
    <location>
        <begin position="36"/>
        <end position="90"/>
    </location>
</feature>
<dbReference type="EMBL" id="CP121194">
    <property type="protein sequence ID" value="XBH08592.1"/>
    <property type="molecule type" value="Genomic_DNA"/>
</dbReference>
<evidence type="ECO:0000313" key="5">
    <source>
        <dbReference type="EMBL" id="XBH11896.1"/>
    </source>
</evidence>
<dbReference type="GO" id="GO:0005829">
    <property type="term" value="C:cytosol"/>
    <property type="evidence" value="ECO:0007669"/>
    <property type="project" value="TreeGrafter"/>
</dbReference>
<dbReference type="Pfam" id="PF07883">
    <property type="entry name" value="Cupin_2"/>
    <property type="match status" value="1"/>
</dbReference>
<dbReference type="InterPro" id="IPR011051">
    <property type="entry name" value="RmlC_Cupin_sf"/>
</dbReference>
<dbReference type="InterPro" id="IPR050807">
    <property type="entry name" value="TransReg_Diox_bact_type"/>
</dbReference>
<dbReference type="GO" id="GO:0003677">
    <property type="term" value="F:DNA binding"/>
    <property type="evidence" value="ECO:0007669"/>
    <property type="project" value="UniProtKB-KW"/>
</dbReference>